<dbReference type="Proteomes" id="UP000009224">
    <property type="component" value="Chromosome"/>
</dbReference>
<protein>
    <submittedName>
        <fullName evidence="1">Uncharacterized protein</fullName>
    </submittedName>
</protein>
<dbReference type="EMBL" id="CP002329">
    <property type="protein sequence ID" value="AEF34669.1"/>
    <property type="molecule type" value="Genomic_DNA"/>
</dbReference>
<gene>
    <name evidence="1" type="ordered locus">JDM601_0669</name>
</gene>
<dbReference type="HOGENOM" id="CLU_3236324_0_0_11"/>
<evidence type="ECO:0000313" key="2">
    <source>
        <dbReference type="Proteomes" id="UP000009224"/>
    </source>
</evidence>
<accession>F5Z3E3</accession>
<evidence type="ECO:0000313" key="1">
    <source>
        <dbReference type="EMBL" id="AEF34669.1"/>
    </source>
</evidence>
<reference evidence="1 2" key="1">
    <citation type="journal article" date="2011" name="J. Bacteriol.">
        <title>Complete genome sequence of a novel clinical isolate, the nontuberculous Mycobacterium strain JDM601.</title>
        <authorList>
            <person name="Zhang Z.Y."/>
            <person name="Sun Z.Q."/>
            <person name="Wang Z.L."/>
            <person name="Wen Z.L."/>
            <person name="Sun Q.W."/>
            <person name="Zhu Z.Q."/>
            <person name="Song Y.Z."/>
            <person name="Zhao J.W."/>
            <person name="Wang H.H."/>
            <person name="Zhang S.L."/>
            <person name="Guo X.K."/>
        </authorList>
    </citation>
    <scope>NUCLEOTIDE SEQUENCE [LARGE SCALE GENOMIC DNA]</scope>
    <source>
        <strain evidence="1 2">JDM601</strain>
    </source>
</reference>
<name>F5Z3E3_MYCSD</name>
<sequence length="43" mass="4987">MGRCMAVRWPPPSWFVLVKGMGHDVPPRLWGPVSQALTEHFRR</sequence>
<proteinExistence type="predicted"/>
<organism evidence="1 2">
    <name type="scientific">Mycolicibacter sinensis (strain JDM601)</name>
    <name type="common">Mycobacterium sinense</name>
    <dbReference type="NCBI Taxonomy" id="875328"/>
    <lineage>
        <taxon>Bacteria</taxon>
        <taxon>Bacillati</taxon>
        <taxon>Actinomycetota</taxon>
        <taxon>Actinomycetes</taxon>
        <taxon>Mycobacteriales</taxon>
        <taxon>Mycobacteriaceae</taxon>
        <taxon>Mycolicibacter</taxon>
    </lineage>
</organism>
<keyword evidence="2" id="KW-1185">Reference proteome</keyword>
<dbReference type="KEGG" id="mjd:JDM601_0669"/>
<dbReference type="AlphaFoldDB" id="F5Z3E3"/>